<feature type="compositionally biased region" description="Gly residues" evidence="1">
    <location>
        <begin position="140"/>
        <end position="151"/>
    </location>
</feature>
<dbReference type="RefSeq" id="WP_154534259.1">
    <property type="nucleotide sequence ID" value="NZ_VUNG01000019.1"/>
</dbReference>
<feature type="transmembrane region" description="Helical" evidence="2">
    <location>
        <begin position="16"/>
        <end position="34"/>
    </location>
</feature>
<name>A0A7K0KFG8_9BACT</name>
<evidence type="ECO:0000256" key="1">
    <source>
        <dbReference type="SAM" id="MobiDB-lite"/>
    </source>
</evidence>
<proteinExistence type="predicted"/>
<keyword evidence="5" id="KW-1185">Reference proteome</keyword>
<feature type="region of interest" description="Disordered" evidence="1">
    <location>
        <begin position="171"/>
        <end position="219"/>
    </location>
</feature>
<accession>A0A7K0KFG8</accession>
<feature type="compositionally biased region" description="Basic and acidic residues" evidence="1">
    <location>
        <begin position="171"/>
        <end position="203"/>
    </location>
</feature>
<dbReference type="AlphaFoldDB" id="A0A7K0KFG8"/>
<feature type="domain" description="Conjugative transposon TraM C-terminal" evidence="3">
    <location>
        <begin position="249"/>
        <end position="400"/>
    </location>
</feature>
<dbReference type="EMBL" id="VUNG01000019">
    <property type="protein sequence ID" value="MST84676.1"/>
    <property type="molecule type" value="Genomic_DNA"/>
</dbReference>
<evidence type="ECO:0000313" key="4">
    <source>
        <dbReference type="EMBL" id="MST84676.1"/>
    </source>
</evidence>
<evidence type="ECO:0000313" key="5">
    <source>
        <dbReference type="Proteomes" id="UP000438914"/>
    </source>
</evidence>
<sequence length="406" mass="46000">MNLQKLKRLNLRQPKYIFPLVIFLPLLGLIYFGMETFKGNGKTTGNVVTDSINMSIPDARGEGMDNKMTAMNKHFAEDGAFTAVDGIGDEYEQKDTTGSGYNDEERQRIDAVNAERLRQLKAEEDLRERQRANMNRINGYGRGYGNGGYGNNGRSQQEDLNAYARELDRIQNRSMERQRQYQAEQERRDKEEEAEERRQRQEMIDALTGNTKKKGKKEEKAEIVEKVKEDNSEKFNTVASTENVDEPLIKAMIDRTTKAHEGTRLRFKLLDDVTVKGIRLKKGSYLYGIVTGFGQQRVKASITSILVGNKFIKVDLSVFDNDGMEGFYVPESTFREMVKDAGSNVAAQSVQFDVNGTGSLSPEIIALQALQNMYQSASSAVSKNIRKNKAKIKYNTIVYLINTQNE</sequence>
<keyword evidence="2" id="KW-0812">Transmembrane</keyword>
<organism evidence="4 5">
    <name type="scientific">Hallella mizrahii</name>
    <dbReference type="NCBI Taxonomy" id="2606637"/>
    <lineage>
        <taxon>Bacteria</taxon>
        <taxon>Pseudomonadati</taxon>
        <taxon>Bacteroidota</taxon>
        <taxon>Bacteroidia</taxon>
        <taxon>Bacteroidales</taxon>
        <taxon>Prevotellaceae</taxon>
        <taxon>Hallella</taxon>
    </lineage>
</organism>
<dbReference type="Proteomes" id="UP000438914">
    <property type="component" value="Unassembled WGS sequence"/>
</dbReference>
<protein>
    <submittedName>
        <fullName evidence="4">Conjugative transposon protein TraM</fullName>
    </submittedName>
</protein>
<dbReference type="InterPro" id="IPR055407">
    <property type="entry name" value="TraM_C"/>
</dbReference>
<reference evidence="4 5" key="1">
    <citation type="submission" date="2019-08" db="EMBL/GenBank/DDBJ databases">
        <title>In-depth cultivation of the pig gut microbiome towards novel bacterial diversity and tailored functional studies.</title>
        <authorList>
            <person name="Wylensek D."/>
            <person name="Hitch T.C.A."/>
            <person name="Clavel T."/>
        </authorList>
    </citation>
    <scope>NUCLEOTIDE SEQUENCE [LARGE SCALE GENOMIC DNA]</scope>
    <source>
        <strain evidence="4 5">LKV-178-WT-2A</strain>
    </source>
</reference>
<evidence type="ECO:0000256" key="2">
    <source>
        <dbReference type="SAM" id="Phobius"/>
    </source>
</evidence>
<dbReference type="NCBIfam" id="TIGR03779">
    <property type="entry name" value="Bac_Flav_CT_M"/>
    <property type="match status" value="1"/>
</dbReference>
<keyword evidence="2" id="KW-0472">Membrane</keyword>
<dbReference type="Pfam" id="PF12508">
    <property type="entry name" value="Transposon_TraM"/>
    <property type="match status" value="1"/>
</dbReference>
<gene>
    <name evidence="4" type="primary">traM</name>
    <name evidence="4" type="ORF">FYJ73_08350</name>
</gene>
<feature type="region of interest" description="Disordered" evidence="1">
    <location>
        <begin position="137"/>
        <end position="156"/>
    </location>
</feature>
<comment type="caution">
    <text evidence="4">The sequence shown here is derived from an EMBL/GenBank/DDBJ whole genome shotgun (WGS) entry which is preliminary data.</text>
</comment>
<dbReference type="InterPro" id="IPR022187">
    <property type="entry name" value="Conjug_transposon_TraM"/>
</dbReference>
<keyword evidence="2" id="KW-1133">Transmembrane helix</keyword>
<evidence type="ECO:0000259" key="3">
    <source>
        <dbReference type="Pfam" id="PF12508"/>
    </source>
</evidence>